<dbReference type="EMBL" id="CP036339">
    <property type="protein sequence ID" value="QDT76290.1"/>
    <property type="molecule type" value="Genomic_DNA"/>
</dbReference>
<dbReference type="Proteomes" id="UP000317909">
    <property type="component" value="Chromosome"/>
</dbReference>
<gene>
    <name evidence="3" type="ORF">I41_55400</name>
</gene>
<keyword evidence="2" id="KW-0472">Membrane</keyword>
<organism evidence="3 4">
    <name type="scientific">Lacipirellula limnantheis</name>
    <dbReference type="NCBI Taxonomy" id="2528024"/>
    <lineage>
        <taxon>Bacteria</taxon>
        <taxon>Pseudomonadati</taxon>
        <taxon>Planctomycetota</taxon>
        <taxon>Planctomycetia</taxon>
        <taxon>Pirellulales</taxon>
        <taxon>Lacipirellulaceae</taxon>
        <taxon>Lacipirellula</taxon>
    </lineage>
</organism>
<evidence type="ECO:0000256" key="1">
    <source>
        <dbReference type="SAM" id="MobiDB-lite"/>
    </source>
</evidence>
<dbReference type="KEGG" id="llh:I41_55400"/>
<evidence type="ECO:0000313" key="3">
    <source>
        <dbReference type="EMBL" id="QDT76290.1"/>
    </source>
</evidence>
<evidence type="ECO:0000313" key="4">
    <source>
        <dbReference type="Proteomes" id="UP000317909"/>
    </source>
</evidence>
<protein>
    <submittedName>
        <fullName evidence="3">Uncharacterized protein</fullName>
    </submittedName>
</protein>
<dbReference type="RefSeq" id="WP_145436145.1">
    <property type="nucleotide sequence ID" value="NZ_CP036339.1"/>
</dbReference>
<sequence length="207" mass="22850">MSSYHYVVFPRGKQPTADEVREFQKFAGALANQFAWGTCRDDGRLALAVDRQSCDHVQQIDPGFAAVIRRWESHGCELLPHLAFVKDAAALKPTPSFAWLSQDGRGTVQSRRAESPLAVKELAAKEAIGRSLLAVQQSLDRYAVIQRVAAALPYALMALAAVLTIGAGWYIRDRLLHSGRERRQETIERALSEPTPESLASDAPPDR</sequence>
<dbReference type="OrthoDB" id="271494at2"/>
<dbReference type="AlphaFoldDB" id="A0A517U6U3"/>
<feature type="transmembrane region" description="Helical" evidence="2">
    <location>
        <begin position="151"/>
        <end position="171"/>
    </location>
</feature>
<accession>A0A517U6U3</accession>
<keyword evidence="4" id="KW-1185">Reference proteome</keyword>
<name>A0A517U6U3_9BACT</name>
<reference evidence="3 4" key="1">
    <citation type="submission" date="2019-02" db="EMBL/GenBank/DDBJ databases">
        <title>Deep-cultivation of Planctomycetes and their phenomic and genomic characterization uncovers novel biology.</title>
        <authorList>
            <person name="Wiegand S."/>
            <person name="Jogler M."/>
            <person name="Boedeker C."/>
            <person name="Pinto D."/>
            <person name="Vollmers J."/>
            <person name="Rivas-Marin E."/>
            <person name="Kohn T."/>
            <person name="Peeters S.H."/>
            <person name="Heuer A."/>
            <person name="Rast P."/>
            <person name="Oberbeckmann S."/>
            <person name="Bunk B."/>
            <person name="Jeske O."/>
            <person name="Meyerdierks A."/>
            <person name="Storesund J.E."/>
            <person name="Kallscheuer N."/>
            <person name="Luecker S."/>
            <person name="Lage O.M."/>
            <person name="Pohl T."/>
            <person name="Merkel B.J."/>
            <person name="Hornburger P."/>
            <person name="Mueller R.-W."/>
            <person name="Bruemmer F."/>
            <person name="Labrenz M."/>
            <person name="Spormann A.M."/>
            <person name="Op den Camp H."/>
            <person name="Overmann J."/>
            <person name="Amann R."/>
            <person name="Jetten M.S.M."/>
            <person name="Mascher T."/>
            <person name="Medema M.H."/>
            <person name="Devos D.P."/>
            <person name="Kaster A.-K."/>
            <person name="Ovreas L."/>
            <person name="Rohde M."/>
            <person name="Galperin M.Y."/>
            <person name="Jogler C."/>
        </authorList>
    </citation>
    <scope>NUCLEOTIDE SEQUENCE [LARGE SCALE GENOMIC DNA]</scope>
    <source>
        <strain evidence="3 4">I41</strain>
    </source>
</reference>
<proteinExistence type="predicted"/>
<evidence type="ECO:0000256" key="2">
    <source>
        <dbReference type="SAM" id="Phobius"/>
    </source>
</evidence>
<feature type="region of interest" description="Disordered" evidence="1">
    <location>
        <begin position="186"/>
        <end position="207"/>
    </location>
</feature>
<keyword evidence="2" id="KW-1133">Transmembrane helix</keyword>
<keyword evidence="2" id="KW-0812">Transmembrane</keyword>